<dbReference type="EMBL" id="MTSE01000005">
    <property type="protein sequence ID" value="OUJ73641.1"/>
    <property type="molecule type" value="Genomic_DNA"/>
</dbReference>
<dbReference type="Pfam" id="PF10008">
    <property type="entry name" value="DUF2251"/>
    <property type="match status" value="1"/>
</dbReference>
<proteinExistence type="predicted"/>
<dbReference type="AlphaFoldDB" id="A0A243WFE1"/>
<evidence type="ECO:0008006" key="3">
    <source>
        <dbReference type="Google" id="ProtNLM"/>
    </source>
</evidence>
<evidence type="ECO:0000313" key="2">
    <source>
        <dbReference type="Proteomes" id="UP000194873"/>
    </source>
</evidence>
<organism evidence="1 2">
    <name type="scientific">Hymenobacter crusticola</name>
    <dbReference type="NCBI Taxonomy" id="1770526"/>
    <lineage>
        <taxon>Bacteria</taxon>
        <taxon>Pseudomonadati</taxon>
        <taxon>Bacteroidota</taxon>
        <taxon>Cytophagia</taxon>
        <taxon>Cytophagales</taxon>
        <taxon>Hymenobacteraceae</taxon>
        <taxon>Hymenobacter</taxon>
    </lineage>
</organism>
<dbReference type="Proteomes" id="UP000194873">
    <property type="component" value="Unassembled WGS sequence"/>
</dbReference>
<protein>
    <recommendedName>
        <fullName evidence="3">DUF2251 domain-containing protein</fullName>
    </recommendedName>
</protein>
<accession>A0A243WFE1</accession>
<comment type="caution">
    <text evidence="1">The sequence shown here is derived from an EMBL/GenBank/DDBJ whole genome shotgun (WGS) entry which is preliminary data.</text>
</comment>
<sequence length="139" mass="15309">MKLGAEEQILVGQPPADETETVIGSFPPTREGLGAVFEDDGATGYFYAVDQGGEDPEILDALHIYNVEDVADKQLPVTAQIFWNEEENAVALILNGQCHALYDFQRRAGFCRNAFPAAQNGQTEPRELTDELVQQYFAA</sequence>
<reference evidence="1 2" key="1">
    <citation type="submission" date="2017-01" db="EMBL/GenBank/DDBJ databases">
        <title>A new Hymenobacter.</title>
        <authorList>
            <person name="Liang Y."/>
            <person name="Feng F."/>
        </authorList>
    </citation>
    <scope>NUCLEOTIDE SEQUENCE [LARGE SCALE GENOMIC DNA]</scope>
    <source>
        <strain evidence="1">MIMBbqt21</strain>
    </source>
</reference>
<dbReference type="RefSeq" id="WP_086594245.1">
    <property type="nucleotide sequence ID" value="NZ_MTSE01000005.1"/>
</dbReference>
<keyword evidence="2" id="KW-1185">Reference proteome</keyword>
<evidence type="ECO:0000313" key="1">
    <source>
        <dbReference type="EMBL" id="OUJ73641.1"/>
    </source>
</evidence>
<dbReference type="OrthoDB" id="5679620at2"/>
<dbReference type="InterPro" id="IPR014449">
    <property type="entry name" value="UCP007050_HI0931"/>
</dbReference>
<gene>
    <name evidence="1" type="ORF">BXP70_11650</name>
</gene>
<name>A0A243WFE1_9BACT</name>